<keyword evidence="1" id="KW-0732">Signal</keyword>
<dbReference type="EMBL" id="GECZ01025132">
    <property type="protein sequence ID" value="JAS44637.1"/>
    <property type="molecule type" value="Transcribed_RNA"/>
</dbReference>
<dbReference type="PANTHER" id="PTHR46289:SF17">
    <property type="entry name" value="HAT C-TERMINAL DIMERISATION DOMAIN-CONTAINING PROTEIN"/>
    <property type="match status" value="1"/>
</dbReference>
<dbReference type="PANTHER" id="PTHR46289">
    <property type="entry name" value="52 KDA REPRESSOR OF THE INHIBITOR OF THE PROTEIN KINASE-LIKE PROTEIN-RELATED"/>
    <property type="match status" value="1"/>
</dbReference>
<name>A0A1B6F3A3_9HEMI</name>
<proteinExistence type="predicted"/>
<evidence type="ECO:0000313" key="2">
    <source>
        <dbReference type="EMBL" id="JAS44637.1"/>
    </source>
</evidence>
<accession>A0A1B6F3A3</accession>
<protein>
    <submittedName>
        <fullName evidence="2">Uncharacterized protein</fullName>
    </submittedName>
</protein>
<sequence length="228" mass="26648">MIASEFVVFLCLFSNTFSATMSVCKVLQSPYCDLTSAVDHIESIVGHFENLRKTIDLEFSKILKTAESLMRDVGDEIRLPRLVPHQRHRSNYSTKDPQTYFRISVAIPILDDLIDQLKCRFTNHKELLVTLQCFLPTSATEKSSKLYENMVDLELVSSEYLLWKLFWEKQMKHDKPSCAIEALSQCNRELFPNIFKLLMSVHRSHHIPTEKVIDEFARKKNRRLDFVF</sequence>
<reference evidence="2" key="1">
    <citation type="submission" date="2015-11" db="EMBL/GenBank/DDBJ databases">
        <title>De novo transcriptome assembly of four potential Pierce s Disease insect vectors from Arizona vineyards.</title>
        <authorList>
            <person name="Tassone E.E."/>
        </authorList>
    </citation>
    <scope>NUCLEOTIDE SEQUENCE</scope>
</reference>
<feature type="chain" id="PRO_5008582545" evidence="1">
    <location>
        <begin position="19"/>
        <end position="228"/>
    </location>
</feature>
<evidence type="ECO:0000256" key="1">
    <source>
        <dbReference type="SAM" id="SignalP"/>
    </source>
</evidence>
<organism evidence="2">
    <name type="scientific">Cuerna arida</name>
    <dbReference type="NCBI Taxonomy" id="1464854"/>
    <lineage>
        <taxon>Eukaryota</taxon>
        <taxon>Metazoa</taxon>
        <taxon>Ecdysozoa</taxon>
        <taxon>Arthropoda</taxon>
        <taxon>Hexapoda</taxon>
        <taxon>Insecta</taxon>
        <taxon>Pterygota</taxon>
        <taxon>Neoptera</taxon>
        <taxon>Paraneoptera</taxon>
        <taxon>Hemiptera</taxon>
        <taxon>Auchenorrhyncha</taxon>
        <taxon>Membracoidea</taxon>
        <taxon>Cicadellidae</taxon>
        <taxon>Cicadellinae</taxon>
        <taxon>Proconiini</taxon>
        <taxon>Cuerna</taxon>
    </lineage>
</organism>
<dbReference type="AlphaFoldDB" id="A0A1B6F3A3"/>
<gene>
    <name evidence="2" type="ORF">g.6003</name>
</gene>
<feature type="signal peptide" evidence="1">
    <location>
        <begin position="1"/>
        <end position="18"/>
    </location>
</feature>
<dbReference type="InterPro" id="IPR052958">
    <property type="entry name" value="IFN-induced_PKR_regulator"/>
</dbReference>